<dbReference type="InterPro" id="IPR050792">
    <property type="entry name" value="ADP-ribosylglycohydrolase"/>
</dbReference>
<organism evidence="2 3">
    <name type="scientific">Bergeyella porcorum</name>
    <dbReference type="NCBI Taxonomy" id="1735111"/>
    <lineage>
        <taxon>Bacteria</taxon>
        <taxon>Pseudomonadati</taxon>
        <taxon>Bacteroidota</taxon>
        <taxon>Flavobacteriia</taxon>
        <taxon>Flavobacteriales</taxon>
        <taxon>Weeksellaceae</taxon>
        <taxon>Bergeyella</taxon>
    </lineage>
</organism>
<dbReference type="InterPro" id="IPR036705">
    <property type="entry name" value="Ribosyl_crysJ1_sf"/>
</dbReference>
<gene>
    <name evidence="2" type="ORF">BPO_1952</name>
</gene>
<dbReference type="Pfam" id="PF03747">
    <property type="entry name" value="ADP_ribosyl_GH"/>
    <property type="match status" value="1"/>
</dbReference>
<dbReference type="PANTHER" id="PTHR16222:SF12">
    <property type="entry name" value="ADP-RIBOSYLGLYCOHYDROLASE-RELATED"/>
    <property type="match status" value="1"/>
</dbReference>
<keyword evidence="1" id="KW-0460">Magnesium</keyword>
<reference evidence="2" key="1">
    <citation type="submission" date="2023-10" db="EMBL/GenBank/DDBJ databases">
        <title>Characterization and whole genome sequencing of a novel strain of Bergeyella porcorum QD2021 isolated from pig.</title>
        <authorList>
            <person name="Liu G."/>
            <person name="Chen C."/>
            <person name="Han X."/>
        </authorList>
    </citation>
    <scope>NUCLEOTIDE SEQUENCE</scope>
    <source>
        <strain evidence="2">QD2021</strain>
    </source>
</reference>
<feature type="binding site" evidence="1">
    <location>
        <position position="42"/>
    </location>
    <ligand>
        <name>Mg(2+)</name>
        <dbReference type="ChEBI" id="CHEBI:18420"/>
        <label>1</label>
    </ligand>
</feature>
<accession>A0AAU0F1I5</accession>
<protein>
    <submittedName>
        <fullName evidence="2">ADP-Ribosylglycohydrolase Family Protein</fullName>
    </submittedName>
</protein>
<dbReference type="Gene3D" id="1.10.4080.10">
    <property type="entry name" value="ADP-ribosylation/Crystallin J1"/>
    <property type="match status" value="1"/>
</dbReference>
<keyword evidence="3" id="KW-1185">Reference proteome</keyword>
<keyword evidence="1" id="KW-0479">Metal-binding</keyword>
<feature type="binding site" evidence="1">
    <location>
        <position position="41"/>
    </location>
    <ligand>
        <name>Mg(2+)</name>
        <dbReference type="ChEBI" id="CHEBI:18420"/>
        <label>1</label>
    </ligand>
</feature>
<dbReference type="Proteomes" id="UP001432059">
    <property type="component" value="Chromosome"/>
</dbReference>
<feature type="binding site" evidence="1">
    <location>
        <position position="43"/>
    </location>
    <ligand>
        <name>Mg(2+)</name>
        <dbReference type="ChEBI" id="CHEBI:18420"/>
        <label>1</label>
    </ligand>
</feature>
<feature type="binding site" evidence="1">
    <location>
        <position position="218"/>
    </location>
    <ligand>
        <name>Mg(2+)</name>
        <dbReference type="ChEBI" id="CHEBI:18420"/>
        <label>1</label>
    </ligand>
</feature>
<dbReference type="SUPFAM" id="SSF101478">
    <property type="entry name" value="ADP-ribosylglycohydrolase"/>
    <property type="match status" value="1"/>
</dbReference>
<feature type="binding site" evidence="1">
    <location>
        <position position="215"/>
    </location>
    <ligand>
        <name>Mg(2+)</name>
        <dbReference type="ChEBI" id="CHEBI:18420"/>
        <label>1</label>
    </ligand>
</feature>
<evidence type="ECO:0000313" key="2">
    <source>
        <dbReference type="EMBL" id="WOC52599.1"/>
    </source>
</evidence>
<dbReference type="InterPro" id="IPR005502">
    <property type="entry name" value="Ribosyl_crysJ1"/>
</dbReference>
<dbReference type="PANTHER" id="PTHR16222">
    <property type="entry name" value="ADP-RIBOSYLGLYCOHYDROLASE"/>
    <property type="match status" value="1"/>
</dbReference>
<dbReference type="GO" id="GO:0046872">
    <property type="term" value="F:metal ion binding"/>
    <property type="evidence" value="ECO:0007669"/>
    <property type="project" value="UniProtKB-KW"/>
</dbReference>
<dbReference type="AlphaFoldDB" id="A0AAU0F1I5"/>
<evidence type="ECO:0000256" key="1">
    <source>
        <dbReference type="PIRSR" id="PIRSR605502-1"/>
    </source>
</evidence>
<dbReference type="EMBL" id="CP136426">
    <property type="protein sequence ID" value="WOC52599.1"/>
    <property type="molecule type" value="Genomic_DNA"/>
</dbReference>
<evidence type="ECO:0000313" key="3">
    <source>
        <dbReference type="Proteomes" id="UP001432059"/>
    </source>
</evidence>
<dbReference type="RefSeq" id="WP_327983967.1">
    <property type="nucleotide sequence ID" value="NZ_CP136426.1"/>
</dbReference>
<name>A0AAU0F1I5_9FLAO</name>
<comment type="cofactor">
    <cofactor evidence="1">
        <name>Mg(2+)</name>
        <dbReference type="ChEBI" id="CHEBI:18420"/>
    </cofactor>
    <text evidence="1">Binds 2 magnesium ions per subunit.</text>
</comment>
<feature type="binding site" evidence="1">
    <location>
        <position position="217"/>
    </location>
    <ligand>
        <name>Mg(2+)</name>
        <dbReference type="ChEBI" id="CHEBI:18420"/>
        <label>1</label>
    </ligand>
</feature>
<sequence length="261" mass="29297">MKHRKNTIIGAIAGDIIGSRFEWRNHRSKKFELLHERCFFTDDSVCTLAVAESLLENKDLILTMKEICRKYPNSGYGGGFTKWLNSNSSVPYHSYGNGSAMRVSAVGFFAKTEEATLALARESAEITHNHKEGIKGAEATALAIFWARNGMSKAFIKEGISLRFGYDLDRSVDELRKTNKFYLSCQKTVPEAMVCFLESDNYEDAIRNAVSIGGDTDTIACITGGISAAYYGEISEDIRNFVMRKLPQDLREILIKFEEKI</sequence>
<dbReference type="KEGG" id="bpor:BPO_1952"/>
<proteinExistence type="predicted"/>